<proteinExistence type="inferred from homology"/>
<feature type="domain" description="CCAAT-binding factor" evidence="2">
    <location>
        <begin position="263"/>
        <end position="378"/>
    </location>
</feature>
<dbReference type="GO" id="GO:0005634">
    <property type="term" value="C:nucleus"/>
    <property type="evidence" value="ECO:0007669"/>
    <property type="project" value="UniProtKB-ARBA"/>
</dbReference>
<dbReference type="AlphaFoldDB" id="A0A0B2V455"/>
<protein>
    <submittedName>
        <fullName evidence="3">Uncharacterized protein F23B12.7</fullName>
    </submittedName>
</protein>
<accession>A0A0B2V455</accession>
<dbReference type="STRING" id="6265.A0A0B2V455"/>
<dbReference type="EMBL" id="JPKZ01002554">
    <property type="protein sequence ID" value="KHN76249.1"/>
    <property type="molecule type" value="Genomic_DNA"/>
</dbReference>
<evidence type="ECO:0000256" key="1">
    <source>
        <dbReference type="ARBA" id="ARBA00007797"/>
    </source>
</evidence>
<dbReference type="Pfam" id="PF03914">
    <property type="entry name" value="CBF"/>
    <property type="match status" value="1"/>
</dbReference>
<evidence type="ECO:0000313" key="3">
    <source>
        <dbReference type="EMBL" id="KHN76249.1"/>
    </source>
</evidence>
<comment type="similarity">
    <text evidence="1">Belongs to the CBF/MAK21 family.</text>
</comment>
<dbReference type="InterPro" id="IPR040155">
    <property type="entry name" value="CEBPZ/Mak21-like"/>
</dbReference>
<dbReference type="PANTHER" id="PTHR12048">
    <property type="entry name" value="CCAAT-BINDING FACTOR-RELATED"/>
    <property type="match status" value="1"/>
</dbReference>
<evidence type="ECO:0000313" key="4">
    <source>
        <dbReference type="Proteomes" id="UP000031036"/>
    </source>
</evidence>
<evidence type="ECO:0000259" key="2">
    <source>
        <dbReference type="Pfam" id="PF03914"/>
    </source>
</evidence>
<dbReference type="InterPro" id="IPR005612">
    <property type="entry name" value="CCAAT-binding_factor"/>
</dbReference>
<comment type="caution">
    <text evidence="3">The sequence shown here is derived from an EMBL/GenBank/DDBJ whole genome shotgun (WGS) entry which is preliminary data.</text>
</comment>
<sequence length="421" mass="47858">MSATEQSKVAVHKKVEVQRKEQRTNKQFPAGTVTNLENCEEWRAHLCTADDELRPMERKRAGSEAAWLRTVVVQGTAADKTSAMEVLVHRSPVHALSHLTMLVSIIEKKNTREAYSLLGVLKELFINELLPPNRKLIPFSMRPIAKLNILSAGSQQNMERRLILWKFESDLKRVFETFVNAVERLADGTVENVCAEACRTALDLLAERPEQEQMQLRAGEVDLATSLLNIYIGLFRMLVAKQKMDEKMLSALLTATNRAFPEGVSDRFYAALYRRLLDVENSAAQESQLFGLLLKTLKNDSVDQRVTAFIKRLLQLSLNRSSAFAAAALVLVSKLLEDRPSLLLLSKKVDKMTDANSVKMEAIDVRDDDEEERYFDMPDSDITAVNNTDSIEEKPDVKHQSAWGWIHKHNISIGFRLFWFR</sequence>
<dbReference type="OrthoDB" id="28947at2759"/>
<dbReference type="PANTHER" id="PTHR12048:SF0">
    <property type="entry name" value="CCAAT_ENHANCER-BINDING PROTEIN ZETA"/>
    <property type="match status" value="1"/>
</dbReference>
<organism evidence="3 4">
    <name type="scientific">Toxocara canis</name>
    <name type="common">Canine roundworm</name>
    <dbReference type="NCBI Taxonomy" id="6265"/>
    <lineage>
        <taxon>Eukaryota</taxon>
        <taxon>Metazoa</taxon>
        <taxon>Ecdysozoa</taxon>
        <taxon>Nematoda</taxon>
        <taxon>Chromadorea</taxon>
        <taxon>Rhabditida</taxon>
        <taxon>Spirurina</taxon>
        <taxon>Ascaridomorpha</taxon>
        <taxon>Ascaridoidea</taxon>
        <taxon>Toxocaridae</taxon>
        <taxon>Toxocara</taxon>
    </lineage>
</organism>
<name>A0A0B2V455_TOXCA</name>
<dbReference type="Proteomes" id="UP000031036">
    <property type="component" value="Unassembled WGS sequence"/>
</dbReference>
<reference evidence="3 4" key="1">
    <citation type="submission" date="2014-11" db="EMBL/GenBank/DDBJ databases">
        <title>Genetic blueprint of the zoonotic pathogen Toxocara canis.</title>
        <authorList>
            <person name="Zhu X.-Q."/>
            <person name="Korhonen P.K."/>
            <person name="Cai H."/>
            <person name="Young N.D."/>
            <person name="Nejsum P."/>
            <person name="von Samson-Himmelstjerna G."/>
            <person name="Boag P.R."/>
            <person name="Tan P."/>
            <person name="Li Q."/>
            <person name="Min J."/>
            <person name="Yang Y."/>
            <person name="Wang X."/>
            <person name="Fang X."/>
            <person name="Hall R.S."/>
            <person name="Hofmann A."/>
            <person name="Sternberg P.W."/>
            <person name="Jex A.R."/>
            <person name="Gasser R.B."/>
        </authorList>
    </citation>
    <scope>NUCLEOTIDE SEQUENCE [LARGE SCALE GENOMIC DNA]</scope>
    <source>
        <strain evidence="3">PN_DK_2014</strain>
    </source>
</reference>
<gene>
    <name evidence="3" type="primary">F23B12.7</name>
    <name evidence="3" type="ORF">Tcan_14678</name>
</gene>
<keyword evidence="4" id="KW-1185">Reference proteome</keyword>